<feature type="domain" description="C2H2-type" evidence="9">
    <location>
        <begin position="389"/>
        <end position="417"/>
    </location>
</feature>
<evidence type="ECO:0000313" key="11">
    <source>
        <dbReference type="Proteomes" id="UP000501346"/>
    </source>
</evidence>
<evidence type="ECO:0000256" key="8">
    <source>
        <dbReference type="SAM" id="MobiDB-lite"/>
    </source>
</evidence>
<reference evidence="10 11" key="1">
    <citation type="journal article" date="2019" name="BMC Genomics">
        <title>Chromosome level assembly and comparative genome analysis confirm lager-brewing yeasts originated from a single hybridization.</title>
        <authorList>
            <person name="Salazar A.N."/>
            <person name="Gorter de Vries A.R."/>
            <person name="van den Broek M."/>
            <person name="Brouwers N."/>
            <person name="de la Torre Cortes P."/>
            <person name="Kuijpers N.G.A."/>
            <person name="Daran J.G."/>
            <person name="Abeel T."/>
        </authorList>
    </citation>
    <scope>NUCLEOTIDE SEQUENCE [LARGE SCALE GENOMIC DNA]</scope>
    <source>
        <strain evidence="10 11">CBS 1483</strain>
    </source>
</reference>
<accession>A0A6C1DRM3</accession>
<dbReference type="Gene3D" id="3.30.160.60">
    <property type="entry name" value="Classic Zinc Finger"/>
    <property type="match status" value="2"/>
</dbReference>
<keyword evidence="11" id="KW-1185">Reference proteome</keyword>
<keyword evidence="5" id="KW-0862">Zinc</keyword>
<dbReference type="SUPFAM" id="SSF57667">
    <property type="entry name" value="beta-beta-alpha zinc fingers"/>
    <property type="match status" value="1"/>
</dbReference>
<keyword evidence="4 7" id="KW-0863">Zinc-finger</keyword>
<dbReference type="PANTHER" id="PTHR47427:SF2">
    <property type="entry name" value="C2H2-TYPE DOMAIN-CONTAINING PROTEIN"/>
    <property type="match status" value="1"/>
</dbReference>
<organism evidence="10 11">
    <name type="scientific">Saccharomyces pastorianus</name>
    <name type="common">Lager yeast</name>
    <name type="synonym">Saccharomyces cerevisiae x Saccharomyces eubayanus</name>
    <dbReference type="NCBI Taxonomy" id="27292"/>
    <lineage>
        <taxon>Eukaryota</taxon>
        <taxon>Fungi</taxon>
        <taxon>Dikarya</taxon>
        <taxon>Ascomycota</taxon>
        <taxon>Saccharomycotina</taxon>
        <taxon>Saccharomycetes</taxon>
        <taxon>Saccharomycetales</taxon>
        <taxon>Saccharomycetaceae</taxon>
        <taxon>Saccharomyces</taxon>
    </lineage>
</organism>
<evidence type="ECO:0000256" key="5">
    <source>
        <dbReference type="ARBA" id="ARBA00022833"/>
    </source>
</evidence>
<evidence type="ECO:0000256" key="3">
    <source>
        <dbReference type="ARBA" id="ARBA00022737"/>
    </source>
</evidence>
<feature type="compositionally biased region" description="Basic residues" evidence="8">
    <location>
        <begin position="363"/>
        <end position="378"/>
    </location>
</feature>
<dbReference type="PANTHER" id="PTHR47427">
    <property type="entry name" value="PROTEIN STE12"/>
    <property type="match status" value="1"/>
</dbReference>
<comment type="subcellular location">
    <subcellularLocation>
        <location evidence="1">Nucleus</location>
    </subcellularLocation>
</comment>
<dbReference type="GO" id="GO:0008270">
    <property type="term" value="F:zinc ion binding"/>
    <property type="evidence" value="ECO:0007669"/>
    <property type="project" value="UniProtKB-KW"/>
</dbReference>
<feature type="region of interest" description="Disordered" evidence="8">
    <location>
        <begin position="338"/>
        <end position="383"/>
    </location>
</feature>
<evidence type="ECO:0000256" key="2">
    <source>
        <dbReference type="ARBA" id="ARBA00022723"/>
    </source>
</evidence>
<dbReference type="FunFam" id="3.30.160.60:FF:001666">
    <property type="entry name" value="MDS1 and EVI1 complex locus"/>
    <property type="match status" value="1"/>
</dbReference>
<dbReference type="Proteomes" id="UP000501346">
    <property type="component" value="Chromosome ScV"/>
</dbReference>
<dbReference type="InterPro" id="IPR052127">
    <property type="entry name" value="STE12_transcription_factor"/>
</dbReference>
<dbReference type="GO" id="GO:0005634">
    <property type="term" value="C:nucleus"/>
    <property type="evidence" value="ECO:0007669"/>
    <property type="project" value="UniProtKB-SubCell"/>
</dbReference>
<evidence type="ECO:0000313" key="10">
    <source>
        <dbReference type="EMBL" id="QID79223.1"/>
    </source>
</evidence>
<name>A0A6C1DRM3_SACPS</name>
<sequence>MSLYPLQRFESNDTVFSYTLNSKTELFNESRNNDKQQFTLQLIPNANANAKEIDNNNVEIINDLTGNTIVDNCGTTATSSNQLERRLSISDYRTENGNYYEYEFFGRRELNEPLFNNDIVENDDDIDLNNESDVLMVSDDELEVNERFSFLKQQPLDGLNRISSTNNLKNLEIHEFIIDPTENIDDELEDSFTTVPQSKKKVRDYFKLNIFGSSSSSNNNSNSLGCEPIQTENSSSQKMFKNRFFRSRKSTLIKSLPLEQENEVLINSGFDVSSNEESDESDHAIINPLKLVGNNKDISTQSIAKTTNPFKSGSDFKMIEPVSKFSNDSRKDLLAAISEPSTSPSPSAPSPSVQSSSSSHGLVVRKKTGSMQKTRGRKPSLIPDASKQFGCEFCDRRFKRQEHLKRHVRSLHMCEKPFTCHICNKNFSRSDNLNQHVKTHASLWNFKDTEIAN</sequence>
<feature type="domain" description="C2H2-type" evidence="9">
    <location>
        <begin position="418"/>
        <end position="441"/>
    </location>
</feature>
<dbReference type="AlphaFoldDB" id="A0A6C1DRM3"/>
<keyword evidence="3" id="KW-0677">Repeat</keyword>
<protein>
    <recommendedName>
        <fullName evidence="9">C2H2-type domain-containing protein</fullName>
    </recommendedName>
</protein>
<dbReference type="EMBL" id="CP048986">
    <property type="protein sequence ID" value="QID79223.1"/>
    <property type="molecule type" value="Genomic_DNA"/>
</dbReference>
<evidence type="ECO:0000256" key="1">
    <source>
        <dbReference type="ARBA" id="ARBA00004123"/>
    </source>
</evidence>
<dbReference type="PROSITE" id="PS00028">
    <property type="entry name" value="ZINC_FINGER_C2H2_1"/>
    <property type="match status" value="2"/>
</dbReference>
<dbReference type="SMART" id="SM00355">
    <property type="entry name" value="ZnF_C2H2"/>
    <property type="match status" value="2"/>
</dbReference>
<dbReference type="InterPro" id="IPR036236">
    <property type="entry name" value="Znf_C2H2_sf"/>
</dbReference>
<proteinExistence type="predicted"/>
<dbReference type="Pfam" id="PF00096">
    <property type="entry name" value="zf-C2H2"/>
    <property type="match status" value="2"/>
</dbReference>
<keyword evidence="6" id="KW-0539">Nucleus</keyword>
<evidence type="ECO:0000256" key="4">
    <source>
        <dbReference type="ARBA" id="ARBA00022771"/>
    </source>
</evidence>
<evidence type="ECO:0000259" key="9">
    <source>
        <dbReference type="PROSITE" id="PS50157"/>
    </source>
</evidence>
<dbReference type="GO" id="GO:1990526">
    <property type="term" value="C:Ste12p-Dig1p-Dig2p complex"/>
    <property type="evidence" value="ECO:0007669"/>
    <property type="project" value="TreeGrafter"/>
</dbReference>
<evidence type="ECO:0000256" key="7">
    <source>
        <dbReference type="PROSITE-ProRule" id="PRU00042"/>
    </source>
</evidence>
<dbReference type="GO" id="GO:1990527">
    <property type="term" value="C:Tec1p-Ste12p-Dig1p complex"/>
    <property type="evidence" value="ECO:0007669"/>
    <property type="project" value="TreeGrafter"/>
</dbReference>
<keyword evidence="2" id="KW-0479">Metal-binding</keyword>
<gene>
    <name evidence="10" type="ORF">GRS66_001467</name>
</gene>
<evidence type="ECO:0000256" key="6">
    <source>
        <dbReference type="ARBA" id="ARBA00023242"/>
    </source>
</evidence>
<dbReference type="GO" id="GO:0003700">
    <property type="term" value="F:DNA-binding transcription factor activity"/>
    <property type="evidence" value="ECO:0007669"/>
    <property type="project" value="TreeGrafter"/>
</dbReference>
<feature type="compositionally biased region" description="Low complexity" evidence="8">
    <location>
        <begin position="338"/>
        <end position="359"/>
    </location>
</feature>
<dbReference type="PROSITE" id="PS50157">
    <property type="entry name" value="ZINC_FINGER_C2H2_2"/>
    <property type="match status" value="2"/>
</dbReference>
<dbReference type="OrthoDB" id="654211at2759"/>
<dbReference type="InterPro" id="IPR013087">
    <property type="entry name" value="Znf_C2H2_type"/>
</dbReference>